<sequence>MFIQDLYCVPESGLLIVRFIQICTFFHTGSIYHIIFCYICNILGALVDLCLFGTFPPTQKSLQGLCFIFGIQKSEAGEGCNSKKKKKKPLLPCWHILEKD</sequence>
<keyword evidence="1" id="KW-1133">Transmembrane helix</keyword>
<name>A0AAV7AIA7_ENGPU</name>
<evidence type="ECO:0000313" key="2">
    <source>
        <dbReference type="EMBL" id="KAG8561244.1"/>
    </source>
</evidence>
<comment type="caution">
    <text evidence="2">The sequence shown here is derived from an EMBL/GenBank/DDBJ whole genome shotgun (WGS) entry which is preliminary data.</text>
</comment>
<evidence type="ECO:0000313" key="3">
    <source>
        <dbReference type="Proteomes" id="UP000824782"/>
    </source>
</evidence>
<accession>A0AAV7AIA7</accession>
<organism evidence="2 3">
    <name type="scientific">Engystomops pustulosus</name>
    <name type="common">Tungara frog</name>
    <name type="synonym">Physalaemus pustulosus</name>
    <dbReference type="NCBI Taxonomy" id="76066"/>
    <lineage>
        <taxon>Eukaryota</taxon>
        <taxon>Metazoa</taxon>
        <taxon>Chordata</taxon>
        <taxon>Craniata</taxon>
        <taxon>Vertebrata</taxon>
        <taxon>Euteleostomi</taxon>
        <taxon>Amphibia</taxon>
        <taxon>Batrachia</taxon>
        <taxon>Anura</taxon>
        <taxon>Neobatrachia</taxon>
        <taxon>Hyloidea</taxon>
        <taxon>Leptodactylidae</taxon>
        <taxon>Leiuperinae</taxon>
        <taxon>Engystomops</taxon>
    </lineage>
</organism>
<dbReference type="EMBL" id="WNYA01000007">
    <property type="protein sequence ID" value="KAG8561244.1"/>
    <property type="molecule type" value="Genomic_DNA"/>
</dbReference>
<keyword evidence="1" id="KW-0472">Membrane</keyword>
<keyword evidence="3" id="KW-1185">Reference proteome</keyword>
<reference evidence="2" key="1">
    <citation type="thesis" date="2020" institute="ProQuest LLC" country="789 East Eisenhower Parkway, Ann Arbor, MI, USA">
        <title>Comparative Genomics and Chromosome Evolution.</title>
        <authorList>
            <person name="Mudd A.B."/>
        </authorList>
    </citation>
    <scope>NUCLEOTIDE SEQUENCE</scope>
    <source>
        <strain evidence="2">237g6f4</strain>
        <tissue evidence="2">Blood</tissue>
    </source>
</reference>
<evidence type="ECO:0000256" key="1">
    <source>
        <dbReference type="SAM" id="Phobius"/>
    </source>
</evidence>
<dbReference type="Proteomes" id="UP000824782">
    <property type="component" value="Unassembled WGS sequence"/>
</dbReference>
<evidence type="ECO:0008006" key="4">
    <source>
        <dbReference type="Google" id="ProtNLM"/>
    </source>
</evidence>
<feature type="transmembrane region" description="Helical" evidence="1">
    <location>
        <begin position="31"/>
        <end position="55"/>
    </location>
</feature>
<protein>
    <recommendedName>
        <fullName evidence="4">Vomeronasal type-1 receptor</fullName>
    </recommendedName>
</protein>
<gene>
    <name evidence="2" type="ORF">GDO81_015302</name>
</gene>
<dbReference type="AlphaFoldDB" id="A0AAV7AIA7"/>
<proteinExistence type="predicted"/>
<keyword evidence="1" id="KW-0812">Transmembrane</keyword>